<keyword evidence="1" id="KW-0732">Signal</keyword>
<proteinExistence type="predicted"/>
<dbReference type="STRING" id="1287727.SAMN05443999_1126"/>
<evidence type="ECO:0000256" key="1">
    <source>
        <dbReference type="SAM" id="SignalP"/>
    </source>
</evidence>
<name>A0A1H7V9F8_9RHOB</name>
<evidence type="ECO:0000313" key="3">
    <source>
        <dbReference type="Proteomes" id="UP000199582"/>
    </source>
</evidence>
<evidence type="ECO:0008006" key="4">
    <source>
        <dbReference type="Google" id="ProtNLM"/>
    </source>
</evidence>
<evidence type="ECO:0000313" key="2">
    <source>
        <dbReference type="EMBL" id="SEM05578.1"/>
    </source>
</evidence>
<dbReference type="OrthoDB" id="7841298at2"/>
<dbReference type="Proteomes" id="UP000199582">
    <property type="component" value="Unassembled WGS sequence"/>
</dbReference>
<protein>
    <recommendedName>
        <fullName evidence="4">DUF2059 domain-containing protein</fullName>
    </recommendedName>
</protein>
<dbReference type="AlphaFoldDB" id="A0A1H7V9F8"/>
<gene>
    <name evidence="2" type="ORF">SAMN05443999_1126</name>
</gene>
<sequence length="268" mass="29113">MRALAAACLAVAVMVLPVRADEIARLMQALRFEETVGIMRAEGLRYGGDVGKEMLGDAERARWGRVVDKVYDDEAMLAKVSARFSEAMAGVDVATLLAFFEGPGAEIVALELAARRALLDDAAEAAAEAVYARMAAEGAPLVDQVSEIIADSDLTERNVAAALNSNLSFYRGLADGGGLDLGEDEMLAEIWAQEDEMRQQTGDWLHAYLVMAYEPLGAETLADYADLWRSAEGRDLNRALFTAYDAMYEDLSYRLGLAVALQMRGEDL</sequence>
<feature type="signal peptide" evidence="1">
    <location>
        <begin position="1"/>
        <end position="20"/>
    </location>
</feature>
<dbReference type="RefSeq" id="WP_093038739.1">
    <property type="nucleotide sequence ID" value="NZ_FOAG01000012.1"/>
</dbReference>
<reference evidence="2 3" key="1">
    <citation type="submission" date="2016-10" db="EMBL/GenBank/DDBJ databases">
        <authorList>
            <person name="de Groot N.N."/>
        </authorList>
    </citation>
    <scope>NUCLEOTIDE SEQUENCE [LARGE SCALE GENOMIC DNA]</scope>
    <source>
        <strain evidence="2 3">DSM 100674</strain>
    </source>
</reference>
<organism evidence="2 3">
    <name type="scientific">Roseovarius azorensis</name>
    <dbReference type="NCBI Taxonomy" id="1287727"/>
    <lineage>
        <taxon>Bacteria</taxon>
        <taxon>Pseudomonadati</taxon>
        <taxon>Pseudomonadota</taxon>
        <taxon>Alphaproteobacteria</taxon>
        <taxon>Rhodobacterales</taxon>
        <taxon>Roseobacteraceae</taxon>
        <taxon>Roseovarius</taxon>
    </lineage>
</organism>
<feature type="chain" id="PRO_5009299885" description="DUF2059 domain-containing protein" evidence="1">
    <location>
        <begin position="21"/>
        <end position="268"/>
    </location>
</feature>
<accession>A0A1H7V9F8</accession>
<keyword evidence="3" id="KW-1185">Reference proteome</keyword>
<dbReference type="EMBL" id="FOAG01000012">
    <property type="protein sequence ID" value="SEM05578.1"/>
    <property type="molecule type" value="Genomic_DNA"/>
</dbReference>